<dbReference type="Gene3D" id="1.10.287.130">
    <property type="match status" value="1"/>
</dbReference>
<organism evidence="5">
    <name type="scientific">Marinomonas sp. (strain MWYL1)</name>
    <dbReference type="NCBI Taxonomy" id="400668"/>
    <lineage>
        <taxon>Bacteria</taxon>
        <taxon>Pseudomonadati</taxon>
        <taxon>Pseudomonadota</taxon>
        <taxon>Gammaproteobacteria</taxon>
        <taxon>Oceanospirillales</taxon>
        <taxon>Oceanospirillaceae</taxon>
        <taxon>Marinomonas</taxon>
    </lineage>
</organism>
<dbReference type="CDD" id="cd13704">
    <property type="entry name" value="PBP2_HisK"/>
    <property type="match status" value="1"/>
</dbReference>
<dbReference type="KEGG" id="mmw:Mmwyl1_1907"/>
<feature type="transmembrane region" description="Helical" evidence="3">
    <location>
        <begin position="262"/>
        <end position="284"/>
    </location>
</feature>
<dbReference type="Gene3D" id="3.30.565.10">
    <property type="entry name" value="Histidine kinase-like ATPase, C-terminal domain"/>
    <property type="match status" value="1"/>
</dbReference>
<dbReference type="Gene3D" id="3.40.190.10">
    <property type="entry name" value="Periplasmic binding protein-like II"/>
    <property type="match status" value="2"/>
</dbReference>
<evidence type="ECO:0000256" key="2">
    <source>
        <dbReference type="ARBA" id="ARBA00012438"/>
    </source>
</evidence>
<dbReference type="STRING" id="400668.Mmwyl1_1907"/>
<dbReference type="InterPro" id="IPR001638">
    <property type="entry name" value="Solute-binding_3/MltF_N"/>
</dbReference>
<keyword evidence="3" id="KW-0812">Transmembrane</keyword>
<dbReference type="SUPFAM" id="SSF55874">
    <property type="entry name" value="ATPase domain of HSP90 chaperone/DNA topoisomerase II/histidine kinase"/>
    <property type="match status" value="1"/>
</dbReference>
<dbReference type="EMBL" id="CP000749">
    <property type="protein sequence ID" value="ABR70831.1"/>
    <property type="molecule type" value="Genomic_DNA"/>
</dbReference>
<dbReference type="Pfam" id="PF00497">
    <property type="entry name" value="SBP_bac_3"/>
    <property type="match status" value="1"/>
</dbReference>
<dbReference type="InterPro" id="IPR005467">
    <property type="entry name" value="His_kinase_dom"/>
</dbReference>
<dbReference type="eggNOG" id="COG4191">
    <property type="taxonomic scope" value="Bacteria"/>
</dbReference>
<keyword evidence="3" id="KW-1133">Transmembrane helix</keyword>
<sequence length="560" mass="62808">MSIKINAMPSIYQSFLIFFSFLTTNLSLADSPIHVGGDLNYPPYEFINEDGEPDGYNTELTRAIAEVMGIEVEIQLGSWDDIRSRLEQGKLDVLQGMAYSTGRTDNYDFSPPHALVHQSIFARKGTAKVNNLNELAGKELIVQRGGVMHDFFLHSDIKAKLILVDTHAAALRLLSSGKYNYALVANLPGLYLGKELELSNIIPVGRPFGAKQYGYAVMKGNTDLLAQFSEGLAILKNTGRQQEIYDKWLGPLEQDGFPWKKIGLITGSISGILLVILGGIVIWNRMLTREVSRRTDELKQQQKQLMQADKMASLGILVSGVAHEINNPSSLLLLNLPVIQEFYDDAEDILETHYQEHGDFYIAGLEYSRMRDEIPSMLQDMLTGTQKIRRIVNDLKDFARETPDDWKEQIDLNETLEVAIRLVDKTIRQSCDQFNVEYTRPLPSFYGSAQKIEQVIINLIVNACQALESSNQAINIRTFLKDEKHLCLEVWDQGKGIEPHNITRLCDPFFTTRREDGGTGLGLSISSKIVQEHGGSLVYESIPKHGTKAILTFSVAKLHS</sequence>
<dbReference type="HOGENOM" id="CLU_000445_114_69_6"/>
<dbReference type="PROSITE" id="PS50109">
    <property type="entry name" value="HIS_KIN"/>
    <property type="match status" value="1"/>
</dbReference>
<keyword evidence="5" id="KW-0418">Kinase</keyword>
<dbReference type="InterPro" id="IPR036097">
    <property type="entry name" value="HisK_dim/P_sf"/>
</dbReference>
<dbReference type="InterPro" id="IPR036890">
    <property type="entry name" value="HATPase_C_sf"/>
</dbReference>
<dbReference type="EC" id="2.7.13.3" evidence="2"/>
<evidence type="ECO:0000313" key="5">
    <source>
        <dbReference type="EMBL" id="ABR70831.1"/>
    </source>
</evidence>
<dbReference type="GO" id="GO:0000155">
    <property type="term" value="F:phosphorelay sensor kinase activity"/>
    <property type="evidence" value="ECO:0007669"/>
    <property type="project" value="InterPro"/>
</dbReference>
<reference evidence="5" key="1">
    <citation type="submission" date="2007-06" db="EMBL/GenBank/DDBJ databases">
        <title>Complete sequence of Marinomonas sp. MWYL1.</title>
        <authorList>
            <consortium name="US DOE Joint Genome Institute"/>
            <person name="Copeland A."/>
            <person name="Lucas S."/>
            <person name="Lapidus A."/>
            <person name="Barry K."/>
            <person name="Glavina del Rio T."/>
            <person name="Dalin E."/>
            <person name="Tice H."/>
            <person name="Pitluck S."/>
            <person name="Kiss H."/>
            <person name="Brettin T."/>
            <person name="Bruce D."/>
            <person name="Detter J.C."/>
            <person name="Han C."/>
            <person name="Schmutz J."/>
            <person name="Larimer F."/>
            <person name="Land M."/>
            <person name="Hauser L."/>
            <person name="Kyrpides N."/>
            <person name="Kim E."/>
            <person name="Johnston A.W.B."/>
            <person name="Todd J.D."/>
            <person name="Rogers R."/>
            <person name="Wexler M."/>
            <person name="Bond P.L."/>
            <person name="Li Y."/>
            <person name="Richardson P."/>
        </authorList>
    </citation>
    <scope>NUCLEOTIDE SEQUENCE [LARGE SCALE GENOMIC DNA]</scope>
    <source>
        <strain evidence="5">MWYL1</strain>
    </source>
</reference>
<keyword evidence="5" id="KW-0808">Transferase</keyword>
<dbReference type="SUPFAM" id="SSF47384">
    <property type="entry name" value="Homodimeric domain of signal transducing histidine kinase"/>
    <property type="match status" value="1"/>
</dbReference>
<feature type="domain" description="Histidine kinase" evidence="4">
    <location>
        <begin position="320"/>
        <end position="557"/>
    </location>
</feature>
<keyword evidence="3" id="KW-0472">Membrane</keyword>
<comment type="catalytic activity">
    <reaction evidence="1">
        <text>ATP + protein L-histidine = ADP + protein N-phospho-L-histidine.</text>
        <dbReference type="EC" id="2.7.13.3"/>
    </reaction>
</comment>
<dbReference type="SMART" id="SM00062">
    <property type="entry name" value="PBPb"/>
    <property type="match status" value="1"/>
</dbReference>
<evidence type="ECO:0000256" key="3">
    <source>
        <dbReference type="SAM" id="Phobius"/>
    </source>
</evidence>
<dbReference type="SMART" id="SM00387">
    <property type="entry name" value="HATPase_c"/>
    <property type="match status" value="1"/>
</dbReference>
<accession>A6VWK2</accession>
<protein>
    <recommendedName>
        <fullName evidence="2">histidine kinase</fullName>
        <ecNumber evidence="2">2.7.13.3</ecNumber>
    </recommendedName>
</protein>
<dbReference type="PRINTS" id="PR00344">
    <property type="entry name" value="BCTRLSENSOR"/>
</dbReference>
<dbReference type="PANTHER" id="PTHR43065:SF42">
    <property type="entry name" value="TWO-COMPONENT SENSOR PPRA"/>
    <property type="match status" value="1"/>
</dbReference>
<evidence type="ECO:0000259" key="4">
    <source>
        <dbReference type="PROSITE" id="PS50109"/>
    </source>
</evidence>
<dbReference type="PANTHER" id="PTHR43065">
    <property type="entry name" value="SENSOR HISTIDINE KINASE"/>
    <property type="match status" value="1"/>
</dbReference>
<dbReference type="SUPFAM" id="SSF53850">
    <property type="entry name" value="Periplasmic binding protein-like II"/>
    <property type="match status" value="1"/>
</dbReference>
<dbReference type="AlphaFoldDB" id="A6VWK2"/>
<dbReference type="Pfam" id="PF02518">
    <property type="entry name" value="HATPase_c"/>
    <property type="match status" value="1"/>
</dbReference>
<evidence type="ECO:0000256" key="1">
    <source>
        <dbReference type="ARBA" id="ARBA00000085"/>
    </source>
</evidence>
<dbReference type="eggNOG" id="COG0834">
    <property type="taxonomic scope" value="Bacteria"/>
</dbReference>
<dbReference type="OrthoDB" id="1931120at2"/>
<proteinExistence type="predicted"/>
<dbReference type="InterPro" id="IPR003594">
    <property type="entry name" value="HATPase_dom"/>
</dbReference>
<name>A6VWK2_MARMS</name>
<dbReference type="InterPro" id="IPR004358">
    <property type="entry name" value="Sig_transdc_His_kin-like_C"/>
</dbReference>
<gene>
    <name evidence="5" type="ordered locus">Mmwyl1_1907</name>
</gene>